<comment type="caution">
    <text evidence="11">The sequence shown here is derived from an EMBL/GenBank/DDBJ whole genome shotgun (WGS) entry which is preliminary data.</text>
</comment>
<evidence type="ECO:0000256" key="4">
    <source>
        <dbReference type="ARBA" id="ARBA00022475"/>
    </source>
</evidence>
<dbReference type="EMBL" id="BSYI01000018">
    <property type="protein sequence ID" value="GMG83316.1"/>
    <property type="molecule type" value="Genomic_DNA"/>
</dbReference>
<gene>
    <name evidence="11" type="ORF">LNKW23_25290</name>
</gene>
<dbReference type="InterPro" id="IPR043429">
    <property type="entry name" value="ArtM/GltK/GlnP/TcyL/YhdX-like"/>
</dbReference>
<dbReference type="NCBIfam" id="TIGR01726">
    <property type="entry name" value="HEQRo_perm_3TM"/>
    <property type="match status" value="1"/>
</dbReference>
<comment type="similarity">
    <text evidence="2">Belongs to the binding-protein-dependent transport system permease family. HisMQ subfamily.</text>
</comment>
<dbReference type="Gene3D" id="1.10.3720.10">
    <property type="entry name" value="MetI-like"/>
    <property type="match status" value="1"/>
</dbReference>
<reference evidence="11 12" key="1">
    <citation type="submission" date="2023-04" db="EMBL/GenBank/DDBJ databases">
        <title>Marinoamorphus aggregata gen. nov., sp. Nov., isolate from tissue of brittle star Ophioplocus japonicus.</title>
        <authorList>
            <person name="Kawano K."/>
            <person name="Sawayama S."/>
            <person name="Nakagawa S."/>
        </authorList>
    </citation>
    <scope>NUCLEOTIDE SEQUENCE [LARGE SCALE GENOMIC DNA]</scope>
    <source>
        <strain evidence="11 12">NKW23</strain>
    </source>
</reference>
<keyword evidence="4" id="KW-1003">Cell membrane</keyword>
<comment type="subcellular location">
    <subcellularLocation>
        <location evidence="1">Cell inner membrane</location>
        <topology evidence="1">Multi-pass membrane protein</topology>
    </subcellularLocation>
    <subcellularLocation>
        <location evidence="9">Cell membrane</location>
        <topology evidence="9">Multi-pass membrane protein</topology>
    </subcellularLocation>
</comment>
<evidence type="ECO:0000256" key="1">
    <source>
        <dbReference type="ARBA" id="ARBA00004429"/>
    </source>
</evidence>
<accession>A0ABQ6LQX7</accession>
<evidence type="ECO:0000256" key="3">
    <source>
        <dbReference type="ARBA" id="ARBA00022448"/>
    </source>
</evidence>
<dbReference type="PROSITE" id="PS50928">
    <property type="entry name" value="ABC_TM1"/>
    <property type="match status" value="1"/>
</dbReference>
<evidence type="ECO:0000256" key="8">
    <source>
        <dbReference type="ARBA" id="ARBA00023136"/>
    </source>
</evidence>
<protein>
    <submittedName>
        <fullName evidence="11">ABC transporter permease</fullName>
    </submittedName>
</protein>
<dbReference type="PANTHER" id="PTHR30614:SF10">
    <property type="entry name" value="ARGININE ABC TRANSPORTER PERMEASE PROTEIN ARTM"/>
    <property type="match status" value="1"/>
</dbReference>
<evidence type="ECO:0000256" key="2">
    <source>
        <dbReference type="ARBA" id="ARBA00010072"/>
    </source>
</evidence>
<keyword evidence="5" id="KW-0997">Cell inner membrane</keyword>
<evidence type="ECO:0000313" key="12">
    <source>
        <dbReference type="Proteomes" id="UP001239909"/>
    </source>
</evidence>
<proteinExistence type="inferred from homology"/>
<feature type="transmembrane region" description="Helical" evidence="9">
    <location>
        <begin position="159"/>
        <end position="178"/>
    </location>
</feature>
<feature type="transmembrane region" description="Helical" evidence="9">
    <location>
        <begin position="92"/>
        <end position="113"/>
    </location>
</feature>
<dbReference type="PANTHER" id="PTHR30614">
    <property type="entry name" value="MEMBRANE COMPONENT OF AMINO ACID ABC TRANSPORTER"/>
    <property type="match status" value="1"/>
</dbReference>
<dbReference type="InterPro" id="IPR000515">
    <property type="entry name" value="MetI-like"/>
</dbReference>
<dbReference type="Pfam" id="PF00528">
    <property type="entry name" value="BPD_transp_1"/>
    <property type="match status" value="1"/>
</dbReference>
<keyword evidence="12" id="KW-1185">Reference proteome</keyword>
<organism evidence="11 12">
    <name type="scientific">Paralimibaculum aggregatum</name>
    <dbReference type="NCBI Taxonomy" id="3036245"/>
    <lineage>
        <taxon>Bacteria</taxon>
        <taxon>Pseudomonadati</taxon>
        <taxon>Pseudomonadota</taxon>
        <taxon>Alphaproteobacteria</taxon>
        <taxon>Rhodobacterales</taxon>
        <taxon>Paracoccaceae</taxon>
        <taxon>Paralimibaculum</taxon>
    </lineage>
</organism>
<dbReference type="SUPFAM" id="SSF161098">
    <property type="entry name" value="MetI-like"/>
    <property type="match status" value="1"/>
</dbReference>
<feature type="domain" description="ABC transmembrane type-1" evidence="10">
    <location>
        <begin position="17"/>
        <end position="213"/>
    </location>
</feature>
<dbReference type="Proteomes" id="UP001239909">
    <property type="component" value="Unassembled WGS sequence"/>
</dbReference>
<evidence type="ECO:0000259" key="10">
    <source>
        <dbReference type="PROSITE" id="PS50928"/>
    </source>
</evidence>
<feature type="transmembrane region" description="Helical" evidence="9">
    <location>
        <begin position="20"/>
        <end position="43"/>
    </location>
</feature>
<evidence type="ECO:0000256" key="5">
    <source>
        <dbReference type="ARBA" id="ARBA00022519"/>
    </source>
</evidence>
<evidence type="ECO:0000256" key="6">
    <source>
        <dbReference type="ARBA" id="ARBA00022692"/>
    </source>
</evidence>
<dbReference type="RefSeq" id="WP_285672113.1">
    <property type="nucleotide sequence ID" value="NZ_BSYI01000018.1"/>
</dbReference>
<keyword evidence="6 9" id="KW-0812">Transmembrane</keyword>
<keyword evidence="8 9" id="KW-0472">Membrane</keyword>
<sequence>MDLSLPLKHWDMFAAGVWMTLQLTFLALVVGFCIALPSALALCRGSRWSPLIRSYVYVFRGTPLIVQTYLIYYGLGQFEWVRESVLWPLLREAWWCALIAFSLNSGAYATEILRGAIATTPKGELEGGRALGLSEPQITRLVLLPSALRRALPQYGNEIVFMLHGSVVASVITIQDILGAGRTLNGRYYVAYEGFVTAALLYMAITFAIVFVFRQIERHYLRHLNIQPATRKGIGPTGVGALDPAAAR</sequence>
<dbReference type="InterPro" id="IPR010065">
    <property type="entry name" value="AA_ABC_transptr_permease_3TM"/>
</dbReference>
<feature type="transmembrane region" description="Helical" evidence="9">
    <location>
        <begin position="190"/>
        <end position="213"/>
    </location>
</feature>
<evidence type="ECO:0000256" key="7">
    <source>
        <dbReference type="ARBA" id="ARBA00022989"/>
    </source>
</evidence>
<evidence type="ECO:0000313" key="11">
    <source>
        <dbReference type="EMBL" id="GMG83316.1"/>
    </source>
</evidence>
<dbReference type="InterPro" id="IPR035906">
    <property type="entry name" value="MetI-like_sf"/>
</dbReference>
<evidence type="ECO:0000256" key="9">
    <source>
        <dbReference type="RuleBase" id="RU363032"/>
    </source>
</evidence>
<keyword evidence="7 9" id="KW-1133">Transmembrane helix</keyword>
<feature type="transmembrane region" description="Helical" evidence="9">
    <location>
        <begin position="55"/>
        <end position="72"/>
    </location>
</feature>
<dbReference type="CDD" id="cd06261">
    <property type="entry name" value="TM_PBP2"/>
    <property type="match status" value="1"/>
</dbReference>
<name>A0ABQ6LQX7_9RHOB</name>
<keyword evidence="3 9" id="KW-0813">Transport</keyword>